<gene>
    <name evidence="2" type="ORF">H072_6462</name>
</gene>
<evidence type="ECO:0000313" key="3">
    <source>
        <dbReference type="Proteomes" id="UP000015100"/>
    </source>
</evidence>
<dbReference type="Proteomes" id="UP000015100">
    <property type="component" value="Unassembled WGS sequence"/>
</dbReference>
<dbReference type="Gene3D" id="3.80.10.10">
    <property type="entry name" value="Ribonuclease Inhibitor"/>
    <property type="match status" value="1"/>
</dbReference>
<keyword evidence="3" id="KW-1185">Reference proteome</keyword>
<reference evidence="3" key="2">
    <citation type="submission" date="2013-04" db="EMBL/GenBank/DDBJ databases">
        <title>Genomic mechanisms accounting for the adaptation to parasitism in nematode-trapping fungi.</title>
        <authorList>
            <person name="Ahren D.G."/>
        </authorList>
    </citation>
    <scope>NUCLEOTIDE SEQUENCE [LARGE SCALE GENOMIC DNA]</scope>
    <source>
        <strain evidence="3">CBS 200.50</strain>
    </source>
</reference>
<feature type="domain" description="F-box" evidence="1">
    <location>
        <begin position="6"/>
        <end position="50"/>
    </location>
</feature>
<dbReference type="PROSITE" id="PS50181">
    <property type="entry name" value="FBOX"/>
    <property type="match status" value="1"/>
</dbReference>
<dbReference type="SUPFAM" id="SSF52047">
    <property type="entry name" value="RNI-like"/>
    <property type="match status" value="1"/>
</dbReference>
<proteinExistence type="predicted"/>
<dbReference type="SMART" id="SM00256">
    <property type="entry name" value="FBOX"/>
    <property type="match status" value="1"/>
</dbReference>
<sequence>MLEPSLPQLSSLPVELIYAISSFLPTSSLFSLILTSKHLHSALKETYLRAAHSTFTLYPTPKCAAYLRDQLVERPYYVLHLKHLKISLQCPQFNPPFMKWFCQAYNQGRRSTIPNPDALMKSVESPENHKAKFFIDILENVLHYLDGLETIEFVHTFEPIPWSHCKQCNDPDWFKIPDLEQYRYVRSPLQYGMFQSDFLYPITLRWVFNAVFASGRPIKHVLYNFNNIHMGSRHLRWNYKGVTVLEFPSYEDIMTQYNKTLKDLRTLQLRVSARGMDEPSKWFEVMQNLRELWLSDDYGTPPVDVLSWRKFVVYPLRRDAVLPHLRKLELRHAAIPLESLTSFLLNNRQVEYLKLQENMFHLPPMPIDQISPDTRKADIWIEFFEMLFKNLNLNYFDLDISPGAGFPKTPIYLTVKGRWDLRGEICEIKETRTDRAGDLMSVLQLFEYLKKTVY</sequence>
<dbReference type="InterPro" id="IPR036047">
    <property type="entry name" value="F-box-like_dom_sf"/>
</dbReference>
<dbReference type="HOGENOM" id="CLU_602723_0_0_1"/>
<dbReference type="SUPFAM" id="SSF81383">
    <property type="entry name" value="F-box domain"/>
    <property type="match status" value="1"/>
</dbReference>
<dbReference type="AlphaFoldDB" id="S8BWN7"/>
<reference evidence="2 3" key="1">
    <citation type="journal article" date="2013" name="PLoS Genet.">
        <title>Genomic mechanisms accounting for the adaptation to parasitism in nematode-trapping fungi.</title>
        <authorList>
            <person name="Meerupati T."/>
            <person name="Andersson K.M."/>
            <person name="Friman E."/>
            <person name="Kumar D."/>
            <person name="Tunlid A."/>
            <person name="Ahren D."/>
        </authorList>
    </citation>
    <scope>NUCLEOTIDE SEQUENCE [LARGE SCALE GENOMIC DNA]</scope>
    <source>
        <strain evidence="2 3">CBS 200.50</strain>
    </source>
</reference>
<comment type="caution">
    <text evidence="2">The sequence shown here is derived from an EMBL/GenBank/DDBJ whole genome shotgun (WGS) entry which is preliminary data.</text>
</comment>
<organism evidence="2 3">
    <name type="scientific">Dactylellina haptotyla (strain CBS 200.50)</name>
    <name type="common">Nematode-trapping fungus</name>
    <name type="synonym">Monacrosporium haptotylum</name>
    <dbReference type="NCBI Taxonomy" id="1284197"/>
    <lineage>
        <taxon>Eukaryota</taxon>
        <taxon>Fungi</taxon>
        <taxon>Dikarya</taxon>
        <taxon>Ascomycota</taxon>
        <taxon>Pezizomycotina</taxon>
        <taxon>Orbiliomycetes</taxon>
        <taxon>Orbiliales</taxon>
        <taxon>Orbiliaceae</taxon>
        <taxon>Dactylellina</taxon>
    </lineage>
</organism>
<dbReference type="InterPro" id="IPR032675">
    <property type="entry name" value="LRR_dom_sf"/>
</dbReference>
<evidence type="ECO:0000259" key="1">
    <source>
        <dbReference type="PROSITE" id="PS50181"/>
    </source>
</evidence>
<evidence type="ECO:0000313" key="2">
    <source>
        <dbReference type="EMBL" id="EPS39742.1"/>
    </source>
</evidence>
<accession>S8BWN7</accession>
<protein>
    <recommendedName>
        <fullName evidence="1">F-box domain-containing protein</fullName>
    </recommendedName>
</protein>
<dbReference type="EMBL" id="AQGS01000454">
    <property type="protein sequence ID" value="EPS39742.1"/>
    <property type="molecule type" value="Genomic_DNA"/>
</dbReference>
<dbReference type="OrthoDB" id="10542235at2759"/>
<dbReference type="Pfam" id="PF00646">
    <property type="entry name" value="F-box"/>
    <property type="match status" value="1"/>
</dbReference>
<dbReference type="InterPro" id="IPR001810">
    <property type="entry name" value="F-box_dom"/>
</dbReference>
<name>S8BWN7_DACHA</name>